<keyword evidence="1" id="KW-0812">Transmembrane</keyword>
<protein>
    <submittedName>
        <fullName evidence="3">Nodule Cysteine-Rich (NCR) secreted peptide</fullName>
    </submittedName>
    <submittedName>
        <fullName evidence="4">Putative Late nodulin</fullName>
    </submittedName>
</protein>
<reference evidence="5" key="3">
    <citation type="submission" date="2015-04" db="UniProtKB">
        <authorList>
            <consortium name="EnsemblPlants"/>
        </authorList>
    </citation>
    <scope>IDENTIFICATION</scope>
    <source>
        <strain evidence="5">cv. Jemalong A17</strain>
    </source>
</reference>
<dbReference type="AlphaFoldDB" id="G7JZB1"/>
<feature type="transmembrane region" description="Helical" evidence="1">
    <location>
        <begin position="6"/>
        <end position="26"/>
    </location>
</feature>
<dbReference type="EnsemblPlants" id="AES97296">
    <property type="protein sequence ID" value="AES97296"/>
    <property type="gene ID" value="MTR_5g048335"/>
</dbReference>
<dbReference type="Proteomes" id="UP000265566">
    <property type="component" value="Chromosome 5"/>
</dbReference>
<reference evidence="7" key="4">
    <citation type="journal article" date="2018" name="Nat. Plants">
        <title>Whole-genome landscape of Medicago truncatula symbiotic genes.</title>
        <authorList>
            <person name="Pecrix Y."/>
            <person name="Staton S.E."/>
            <person name="Sallet E."/>
            <person name="Lelandais-Briere C."/>
            <person name="Moreau S."/>
            <person name="Carrere S."/>
            <person name="Blein T."/>
            <person name="Jardinaud M.F."/>
            <person name="Latrasse D."/>
            <person name="Zouine M."/>
            <person name="Zahm M."/>
            <person name="Kreplak J."/>
            <person name="Mayjonade B."/>
            <person name="Satge C."/>
            <person name="Perez M."/>
            <person name="Cauet S."/>
            <person name="Marande W."/>
            <person name="Chantry-Darmon C."/>
            <person name="Lopez-Roques C."/>
            <person name="Bouchez O."/>
            <person name="Berard A."/>
            <person name="Debelle F."/>
            <person name="Munos S."/>
            <person name="Bendahmane A."/>
            <person name="Berges H."/>
            <person name="Niebel A."/>
            <person name="Buitink J."/>
            <person name="Frugier F."/>
            <person name="Benhamed M."/>
            <person name="Crespi M."/>
            <person name="Gouzy J."/>
            <person name="Gamas P."/>
        </authorList>
    </citation>
    <scope>NUCLEOTIDE SEQUENCE [LARGE SCALE GENOMIC DNA]</scope>
    <source>
        <strain evidence="7">cv. Jemalong A17</strain>
    </source>
</reference>
<evidence type="ECO:0000313" key="7">
    <source>
        <dbReference type="Proteomes" id="UP000265566"/>
    </source>
</evidence>
<dbReference type="HOGENOM" id="CLU_181053_0_0_1"/>
<evidence type="ECO:0000313" key="6">
    <source>
        <dbReference type="Proteomes" id="UP000002051"/>
    </source>
</evidence>
<evidence type="ECO:0000313" key="5">
    <source>
        <dbReference type="EnsemblPlants" id="AES97296"/>
    </source>
</evidence>
<dbReference type="GO" id="GO:0046872">
    <property type="term" value="F:metal ion binding"/>
    <property type="evidence" value="ECO:0007669"/>
    <property type="project" value="InterPro"/>
</dbReference>
<keyword evidence="6" id="KW-1185">Reference proteome</keyword>
<evidence type="ECO:0000259" key="2">
    <source>
        <dbReference type="Pfam" id="PF07127"/>
    </source>
</evidence>
<gene>
    <name evidence="3" type="ordered locus">MTR_5g048335</name>
    <name evidence="4" type="ORF">MtrunA17_Chr5g0420691</name>
</gene>
<dbReference type="Proteomes" id="UP000002051">
    <property type="component" value="Chromosome 5"/>
</dbReference>
<reference evidence="3 6" key="1">
    <citation type="journal article" date="2011" name="Nature">
        <title>The Medicago genome provides insight into the evolution of rhizobial symbioses.</title>
        <authorList>
            <person name="Young N.D."/>
            <person name="Debelle F."/>
            <person name="Oldroyd G.E."/>
            <person name="Geurts R."/>
            <person name="Cannon S.B."/>
            <person name="Udvardi M.K."/>
            <person name="Benedito V.A."/>
            <person name="Mayer K.F."/>
            <person name="Gouzy J."/>
            <person name="Schoof H."/>
            <person name="Van de Peer Y."/>
            <person name="Proost S."/>
            <person name="Cook D.R."/>
            <person name="Meyers B.C."/>
            <person name="Spannagl M."/>
            <person name="Cheung F."/>
            <person name="De Mita S."/>
            <person name="Krishnakumar V."/>
            <person name="Gundlach H."/>
            <person name="Zhou S."/>
            <person name="Mudge J."/>
            <person name="Bharti A.K."/>
            <person name="Murray J.D."/>
            <person name="Naoumkina M.A."/>
            <person name="Rosen B."/>
            <person name="Silverstein K.A."/>
            <person name="Tang H."/>
            <person name="Rombauts S."/>
            <person name="Zhao P.X."/>
            <person name="Zhou P."/>
            <person name="Barbe V."/>
            <person name="Bardou P."/>
            <person name="Bechner M."/>
            <person name="Bellec A."/>
            <person name="Berger A."/>
            <person name="Berges H."/>
            <person name="Bidwell S."/>
            <person name="Bisseling T."/>
            <person name="Choisne N."/>
            <person name="Couloux A."/>
            <person name="Denny R."/>
            <person name="Deshpande S."/>
            <person name="Dai X."/>
            <person name="Doyle J.J."/>
            <person name="Dudez A.M."/>
            <person name="Farmer A.D."/>
            <person name="Fouteau S."/>
            <person name="Franken C."/>
            <person name="Gibelin C."/>
            <person name="Gish J."/>
            <person name="Goldstein S."/>
            <person name="Gonzalez A.J."/>
            <person name="Green P.J."/>
            <person name="Hallab A."/>
            <person name="Hartog M."/>
            <person name="Hua A."/>
            <person name="Humphray S.J."/>
            <person name="Jeong D.H."/>
            <person name="Jing Y."/>
            <person name="Jocker A."/>
            <person name="Kenton S.M."/>
            <person name="Kim D.J."/>
            <person name="Klee K."/>
            <person name="Lai H."/>
            <person name="Lang C."/>
            <person name="Lin S."/>
            <person name="Macmil S.L."/>
            <person name="Magdelenat G."/>
            <person name="Matthews L."/>
            <person name="McCorrison J."/>
            <person name="Monaghan E.L."/>
            <person name="Mun J.H."/>
            <person name="Najar F.Z."/>
            <person name="Nicholson C."/>
            <person name="Noirot C."/>
            <person name="O'Bleness M."/>
            <person name="Paule C.R."/>
            <person name="Poulain J."/>
            <person name="Prion F."/>
            <person name="Qin B."/>
            <person name="Qu C."/>
            <person name="Retzel E.F."/>
            <person name="Riddle C."/>
            <person name="Sallet E."/>
            <person name="Samain S."/>
            <person name="Samson N."/>
            <person name="Sanders I."/>
            <person name="Saurat O."/>
            <person name="Scarpelli C."/>
            <person name="Schiex T."/>
            <person name="Segurens B."/>
            <person name="Severin A.J."/>
            <person name="Sherrier D.J."/>
            <person name="Shi R."/>
            <person name="Sims S."/>
            <person name="Singer S.R."/>
            <person name="Sinharoy S."/>
            <person name="Sterck L."/>
            <person name="Viollet A."/>
            <person name="Wang B.B."/>
            <person name="Wang K."/>
            <person name="Wang M."/>
            <person name="Wang X."/>
            <person name="Warfsmann J."/>
            <person name="Weissenbach J."/>
            <person name="White D.D."/>
            <person name="White J.D."/>
            <person name="Wiley G.B."/>
            <person name="Wincker P."/>
            <person name="Xing Y."/>
            <person name="Yang L."/>
            <person name="Yao Z."/>
            <person name="Ying F."/>
            <person name="Zhai J."/>
            <person name="Zhou L."/>
            <person name="Zuber A."/>
            <person name="Denarie J."/>
            <person name="Dixon R.A."/>
            <person name="May G.D."/>
            <person name="Schwartz D.C."/>
            <person name="Rogers J."/>
            <person name="Quetier F."/>
            <person name="Town C.D."/>
            <person name="Roe B.A."/>
        </authorList>
    </citation>
    <scope>NUCLEOTIDE SEQUENCE [LARGE SCALE GENOMIC DNA]</scope>
    <source>
        <strain evidence="3">A17</strain>
        <strain evidence="5 6">cv. Jemalong A17</strain>
    </source>
</reference>
<keyword evidence="1" id="KW-1133">Transmembrane helix</keyword>
<evidence type="ECO:0000313" key="4">
    <source>
        <dbReference type="EMBL" id="RHN55689.1"/>
    </source>
</evidence>
<dbReference type="Pfam" id="PF07127">
    <property type="entry name" value="Nodulin_late"/>
    <property type="match status" value="1"/>
</dbReference>
<proteinExistence type="predicted"/>
<name>G7JZB1_MEDTR</name>
<dbReference type="PaxDb" id="3880-AES97296"/>
<keyword evidence="1" id="KW-0472">Membrane</keyword>
<dbReference type="Gramene" id="rna30913">
    <property type="protein sequence ID" value="RHN55689.1"/>
    <property type="gene ID" value="gene30913"/>
</dbReference>
<evidence type="ECO:0000313" key="3">
    <source>
        <dbReference type="EMBL" id="AES97296.1"/>
    </source>
</evidence>
<dbReference type="EMBL" id="CM001221">
    <property type="protein sequence ID" value="AES97296.1"/>
    <property type="molecule type" value="Genomic_DNA"/>
</dbReference>
<dbReference type="EMBL" id="PSQE01000005">
    <property type="protein sequence ID" value="RHN55689.1"/>
    <property type="molecule type" value="Genomic_DNA"/>
</dbReference>
<sequence length="61" mass="7083">MQGEKIMAIISKIIYPLTIFISLLLIETIRRLQCKHDSDCQKDMCRSPEIAKCVYFVCECV</sequence>
<reference evidence="4" key="5">
    <citation type="journal article" date="2018" name="Nat. Plants">
        <title>Whole-genome landscape of Medicago truncatula symbiotic genes.</title>
        <authorList>
            <person name="Pecrix Y."/>
            <person name="Gamas P."/>
            <person name="Carrere S."/>
        </authorList>
    </citation>
    <scope>NUCLEOTIDE SEQUENCE</scope>
    <source>
        <tissue evidence="4">Leaves</tissue>
    </source>
</reference>
<reference evidence="3 6" key="2">
    <citation type="journal article" date="2014" name="BMC Genomics">
        <title>An improved genome release (version Mt4.0) for the model legume Medicago truncatula.</title>
        <authorList>
            <person name="Tang H."/>
            <person name="Krishnakumar V."/>
            <person name="Bidwell S."/>
            <person name="Rosen B."/>
            <person name="Chan A."/>
            <person name="Zhou S."/>
            <person name="Gentzbittel L."/>
            <person name="Childs K.L."/>
            <person name="Yandell M."/>
            <person name="Gundlach H."/>
            <person name="Mayer K.F."/>
            <person name="Schwartz D.C."/>
            <person name="Town C.D."/>
        </authorList>
    </citation>
    <scope>GENOME REANNOTATION</scope>
    <source>
        <strain evidence="5 6">cv. Jemalong A17</strain>
    </source>
</reference>
<dbReference type="InterPro" id="IPR009810">
    <property type="entry name" value="Nodulin_late_dom"/>
</dbReference>
<organism evidence="3 6">
    <name type="scientific">Medicago truncatula</name>
    <name type="common">Barrel medic</name>
    <name type="synonym">Medicago tribuloides</name>
    <dbReference type="NCBI Taxonomy" id="3880"/>
    <lineage>
        <taxon>Eukaryota</taxon>
        <taxon>Viridiplantae</taxon>
        <taxon>Streptophyta</taxon>
        <taxon>Embryophyta</taxon>
        <taxon>Tracheophyta</taxon>
        <taxon>Spermatophyta</taxon>
        <taxon>Magnoliopsida</taxon>
        <taxon>eudicotyledons</taxon>
        <taxon>Gunneridae</taxon>
        <taxon>Pentapetalae</taxon>
        <taxon>rosids</taxon>
        <taxon>fabids</taxon>
        <taxon>Fabales</taxon>
        <taxon>Fabaceae</taxon>
        <taxon>Papilionoideae</taxon>
        <taxon>50 kb inversion clade</taxon>
        <taxon>NPAAA clade</taxon>
        <taxon>Hologalegina</taxon>
        <taxon>IRL clade</taxon>
        <taxon>Trifolieae</taxon>
        <taxon>Medicago</taxon>
    </lineage>
</organism>
<feature type="domain" description="Late nodulin" evidence="2">
    <location>
        <begin position="7"/>
        <end position="59"/>
    </location>
</feature>
<accession>G7JZB1</accession>
<evidence type="ECO:0000256" key="1">
    <source>
        <dbReference type="SAM" id="Phobius"/>
    </source>
</evidence>